<proteinExistence type="predicted"/>
<keyword evidence="2" id="KW-1185">Reference proteome</keyword>
<evidence type="ECO:0000313" key="1">
    <source>
        <dbReference type="EMBL" id="RAL66718.1"/>
    </source>
</evidence>
<sequence>MAWFAVVPPAQSRLGLTRKVGTSFLAPMPCMRTSKSPAPNTPKKASYQFFNAAVDSVLVKDSFPGYDPVTSRIQLGFYGVPLVVHNYSHLDIFRSLHVAAQPRSWLAISQSPQAYICFANLAEIVFRGGSEGLINQTGITNCKQVMRACFQASMNNSRARRAGATTNAIKTPVVRVIMPKGLGYEWAFQRRPIRHGIG</sequence>
<dbReference type="OrthoDB" id="3553670at2759"/>
<organism evidence="1 2">
    <name type="scientific">Monilinia fructigena</name>
    <dbReference type="NCBI Taxonomy" id="38457"/>
    <lineage>
        <taxon>Eukaryota</taxon>
        <taxon>Fungi</taxon>
        <taxon>Dikarya</taxon>
        <taxon>Ascomycota</taxon>
        <taxon>Pezizomycotina</taxon>
        <taxon>Leotiomycetes</taxon>
        <taxon>Helotiales</taxon>
        <taxon>Sclerotiniaceae</taxon>
        <taxon>Monilinia</taxon>
    </lineage>
</organism>
<dbReference type="EMBL" id="QKRW01000005">
    <property type="protein sequence ID" value="RAL66718.1"/>
    <property type="molecule type" value="Genomic_DNA"/>
</dbReference>
<evidence type="ECO:0000313" key="2">
    <source>
        <dbReference type="Proteomes" id="UP000249056"/>
    </source>
</evidence>
<reference evidence="1 2" key="1">
    <citation type="submission" date="2018-06" db="EMBL/GenBank/DDBJ databases">
        <title>Genome Sequence of the Brown Rot Fungal Pathogen Monilinia fructigena.</title>
        <authorList>
            <person name="Landi L."/>
            <person name="De Miccolis Angelini R.M."/>
            <person name="Pollastro S."/>
            <person name="Abate D."/>
            <person name="Faretra F."/>
            <person name="Romanazzi G."/>
        </authorList>
    </citation>
    <scope>NUCLEOTIDE SEQUENCE [LARGE SCALE GENOMIC DNA]</scope>
    <source>
        <strain evidence="1 2">Mfrg269</strain>
    </source>
</reference>
<name>A0A395J3J5_9HELO</name>
<dbReference type="Proteomes" id="UP000249056">
    <property type="component" value="Unassembled WGS sequence"/>
</dbReference>
<dbReference type="AlphaFoldDB" id="A0A395J3J5"/>
<accession>A0A395J3J5</accession>
<protein>
    <submittedName>
        <fullName evidence="1">Uncharacterized protein</fullName>
    </submittedName>
</protein>
<gene>
    <name evidence="1" type="ORF">DID88_007501</name>
</gene>
<comment type="caution">
    <text evidence="1">The sequence shown here is derived from an EMBL/GenBank/DDBJ whole genome shotgun (WGS) entry which is preliminary data.</text>
</comment>